<dbReference type="Pfam" id="PF02996">
    <property type="entry name" value="Prefoldin"/>
    <property type="match status" value="1"/>
</dbReference>
<dbReference type="InterPro" id="IPR016655">
    <property type="entry name" value="PFD3"/>
</dbReference>
<accession>A0A7J6MH39</accession>
<reference evidence="3 4" key="1">
    <citation type="submission" date="2020-04" db="EMBL/GenBank/DDBJ databases">
        <title>Perkinsus chesapeaki whole genome sequence.</title>
        <authorList>
            <person name="Bogema D.R."/>
        </authorList>
    </citation>
    <scope>NUCLEOTIDE SEQUENCE [LARGE SCALE GENOMIC DNA]</scope>
    <source>
        <strain evidence="3">ATCC PRA-425</strain>
    </source>
</reference>
<evidence type="ECO:0000256" key="1">
    <source>
        <dbReference type="ARBA" id="ARBA00010048"/>
    </source>
</evidence>
<dbReference type="OrthoDB" id="6375174at2759"/>
<dbReference type="PANTHER" id="PTHR12409:SF0">
    <property type="entry name" value="PREFOLDIN SUBUNIT 3"/>
    <property type="match status" value="1"/>
</dbReference>
<dbReference type="SUPFAM" id="SSF46579">
    <property type="entry name" value="Prefoldin"/>
    <property type="match status" value="1"/>
</dbReference>
<gene>
    <name evidence="3" type="primary">VBP1</name>
    <name evidence="3" type="ORF">FOL47_001781</name>
</gene>
<keyword evidence="2" id="KW-0143">Chaperone</keyword>
<name>A0A7J6MH39_PERCH</name>
<dbReference type="AlphaFoldDB" id="A0A7J6MH39"/>
<dbReference type="Proteomes" id="UP000591131">
    <property type="component" value="Unassembled WGS sequence"/>
</dbReference>
<evidence type="ECO:0000256" key="2">
    <source>
        <dbReference type="ARBA" id="ARBA00023186"/>
    </source>
</evidence>
<comment type="caution">
    <text evidence="3">The sequence shown here is derived from an EMBL/GenBank/DDBJ whole genome shotgun (WGS) entry which is preliminary data.</text>
</comment>
<dbReference type="Gene3D" id="1.10.287.370">
    <property type="match status" value="1"/>
</dbReference>
<sequence>MSNMQDTNEVDYEPFDPSELVQAAQPDAADENVETFTGKRDPMAILGGLRELLSKYQYMNEQLMSQRRSIKRKLPDIQQAKETVTYLKKQKEGGVGEYRCRFPLTDNAHASAKINPQEVDSVCLWLGANILLEYKLDEASTNRLSWSSGLILVL</sequence>
<proteinExistence type="inferred from homology"/>
<dbReference type="PANTHER" id="PTHR12409">
    <property type="entry name" value="PREFOLDIN SUBUNIT 3"/>
    <property type="match status" value="1"/>
</dbReference>
<organism evidence="3 4">
    <name type="scientific">Perkinsus chesapeaki</name>
    <name type="common">Clam parasite</name>
    <name type="synonym">Perkinsus andrewsi</name>
    <dbReference type="NCBI Taxonomy" id="330153"/>
    <lineage>
        <taxon>Eukaryota</taxon>
        <taxon>Sar</taxon>
        <taxon>Alveolata</taxon>
        <taxon>Perkinsozoa</taxon>
        <taxon>Perkinsea</taxon>
        <taxon>Perkinsida</taxon>
        <taxon>Perkinsidae</taxon>
        <taxon>Perkinsus</taxon>
    </lineage>
</organism>
<evidence type="ECO:0000313" key="3">
    <source>
        <dbReference type="EMBL" id="KAF4670932.1"/>
    </source>
</evidence>
<keyword evidence="4" id="KW-1185">Reference proteome</keyword>
<dbReference type="EMBL" id="JAAPAO010000144">
    <property type="protein sequence ID" value="KAF4670932.1"/>
    <property type="molecule type" value="Genomic_DNA"/>
</dbReference>
<dbReference type="InterPro" id="IPR004127">
    <property type="entry name" value="Prefoldin_subunit_alpha"/>
</dbReference>
<dbReference type="GO" id="GO:0007017">
    <property type="term" value="P:microtubule-based process"/>
    <property type="evidence" value="ECO:0007669"/>
    <property type="project" value="TreeGrafter"/>
</dbReference>
<dbReference type="GO" id="GO:0007021">
    <property type="term" value="P:tubulin complex assembly"/>
    <property type="evidence" value="ECO:0007669"/>
    <property type="project" value="TreeGrafter"/>
</dbReference>
<protein>
    <submittedName>
        <fullName evidence="3">Prefoldin subunit 3</fullName>
    </submittedName>
</protein>
<comment type="similarity">
    <text evidence="1">Belongs to the prefoldin subunit alpha family.</text>
</comment>
<dbReference type="GO" id="GO:0005737">
    <property type="term" value="C:cytoplasm"/>
    <property type="evidence" value="ECO:0007669"/>
    <property type="project" value="TreeGrafter"/>
</dbReference>
<dbReference type="GO" id="GO:0015631">
    <property type="term" value="F:tubulin binding"/>
    <property type="evidence" value="ECO:0007669"/>
    <property type="project" value="TreeGrafter"/>
</dbReference>
<dbReference type="InterPro" id="IPR009053">
    <property type="entry name" value="Prefoldin"/>
</dbReference>
<dbReference type="GO" id="GO:0016272">
    <property type="term" value="C:prefoldin complex"/>
    <property type="evidence" value="ECO:0007669"/>
    <property type="project" value="InterPro"/>
</dbReference>
<evidence type="ECO:0000313" key="4">
    <source>
        <dbReference type="Proteomes" id="UP000591131"/>
    </source>
</evidence>
<dbReference type="GO" id="GO:0006457">
    <property type="term" value="P:protein folding"/>
    <property type="evidence" value="ECO:0007669"/>
    <property type="project" value="InterPro"/>
</dbReference>
<dbReference type="CDD" id="cd23156">
    <property type="entry name" value="Prefoldin_3"/>
    <property type="match status" value="1"/>
</dbReference>